<gene>
    <name evidence="1" type="ORF">MRATA1EN1_LOCUS11024</name>
</gene>
<protein>
    <submittedName>
        <fullName evidence="1">Uncharacterized protein</fullName>
    </submittedName>
</protein>
<dbReference type="EMBL" id="OX459956">
    <property type="protein sequence ID" value="CAI9162062.1"/>
    <property type="molecule type" value="Genomic_DNA"/>
</dbReference>
<evidence type="ECO:0000313" key="1">
    <source>
        <dbReference type="EMBL" id="CAI9162062.1"/>
    </source>
</evidence>
<reference evidence="1" key="1">
    <citation type="submission" date="2023-04" db="EMBL/GenBank/DDBJ databases">
        <authorList>
            <consortium name="ELIXIR-Norway"/>
        </authorList>
    </citation>
    <scope>NUCLEOTIDE SEQUENCE [LARGE SCALE GENOMIC DNA]</scope>
</reference>
<evidence type="ECO:0000313" key="2">
    <source>
        <dbReference type="Proteomes" id="UP001176941"/>
    </source>
</evidence>
<name>A0ABN8YKH6_RANTA</name>
<dbReference type="Proteomes" id="UP001176941">
    <property type="component" value="Chromosome 20"/>
</dbReference>
<keyword evidence="2" id="KW-1185">Reference proteome</keyword>
<sequence length="111" mass="12605">MCQNPLVARLVFGFSFYSNIDAQTCPATSVLTDTDFGPAKISPKTPWEDRYQAACKEFGFCCLLVFSFSFSNIIKKQGQFIEQISFKHSILSDYNALWRVWQVGVGRGEPY</sequence>
<accession>A0ABN8YKH6</accession>
<organism evidence="1 2">
    <name type="scientific">Rangifer tarandus platyrhynchus</name>
    <name type="common">Svalbard reindeer</name>
    <dbReference type="NCBI Taxonomy" id="3082113"/>
    <lineage>
        <taxon>Eukaryota</taxon>
        <taxon>Metazoa</taxon>
        <taxon>Chordata</taxon>
        <taxon>Craniata</taxon>
        <taxon>Vertebrata</taxon>
        <taxon>Euteleostomi</taxon>
        <taxon>Mammalia</taxon>
        <taxon>Eutheria</taxon>
        <taxon>Laurasiatheria</taxon>
        <taxon>Artiodactyla</taxon>
        <taxon>Ruminantia</taxon>
        <taxon>Pecora</taxon>
        <taxon>Cervidae</taxon>
        <taxon>Odocoileinae</taxon>
        <taxon>Rangifer</taxon>
    </lineage>
</organism>
<proteinExistence type="predicted"/>